<dbReference type="EMBL" id="WJJP01000658">
    <property type="protein sequence ID" value="MBD3326911.1"/>
    <property type="molecule type" value="Genomic_DNA"/>
</dbReference>
<organism evidence="2 3">
    <name type="scientific">candidate division KSB3 bacterium</name>
    <dbReference type="NCBI Taxonomy" id="2044937"/>
    <lineage>
        <taxon>Bacteria</taxon>
        <taxon>candidate division KSB3</taxon>
    </lineage>
</organism>
<dbReference type="EC" id="3.6.5.-" evidence="2"/>
<dbReference type="Pfam" id="PF03308">
    <property type="entry name" value="MeaB"/>
    <property type="match status" value="1"/>
</dbReference>
<dbReference type="Proteomes" id="UP000649604">
    <property type="component" value="Unassembled WGS sequence"/>
</dbReference>
<dbReference type="GO" id="GO:0003924">
    <property type="term" value="F:GTPase activity"/>
    <property type="evidence" value="ECO:0007669"/>
    <property type="project" value="InterPro"/>
</dbReference>
<dbReference type="GO" id="GO:0005737">
    <property type="term" value="C:cytoplasm"/>
    <property type="evidence" value="ECO:0007669"/>
    <property type="project" value="TreeGrafter"/>
</dbReference>
<sequence>MPMRAEPETMSRRRHLSVDDYVRGVLADNRPILARAITLVESNSPAHMHTAQEVLRQLLPHTGHSIRIGITGVPGVGKSTFIEALGTYLCQQNHRLAVLTVDPTSSISKGSILGDKTRMESLAREPHCFIRPSPSGGTLGGVTRKSRETILVCEAAGFDVVLLETVGVGQSEVTVRSMVDFMLLLMIAGAGDELQCFKKGVIELADALVINKADGENTARAQAAQQEYAQALHYLTPFTEGWTPEVYTCSSLTGSGIADIWKLIQQFHQMTTASGVFAARRQTQLKDWLHRMLEDYLHTRFYTHPRILQQLPQIEHAVAEGTLPVTSAAQELVDTFENT</sequence>
<comment type="caution">
    <text evidence="2">The sequence shown here is derived from an EMBL/GenBank/DDBJ whole genome shotgun (WGS) entry which is preliminary data.</text>
</comment>
<dbReference type="NCBIfam" id="NF006958">
    <property type="entry name" value="PRK09435.1"/>
    <property type="match status" value="1"/>
</dbReference>
<accession>A0A9D5Q8I5</accession>
<dbReference type="Gene3D" id="1.10.287.130">
    <property type="match status" value="1"/>
</dbReference>
<dbReference type="PANTHER" id="PTHR23408:SF3">
    <property type="entry name" value="METHYLMALONIC ACIDURIA TYPE A PROTEIN, MITOCHONDRIAL"/>
    <property type="match status" value="1"/>
</dbReference>
<evidence type="ECO:0000256" key="1">
    <source>
        <dbReference type="ARBA" id="ARBA00009625"/>
    </source>
</evidence>
<dbReference type="AlphaFoldDB" id="A0A9D5Q8I5"/>
<dbReference type="PANTHER" id="PTHR23408">
    <property type="entry name" value="METHYLMALONYL-COA MUTASE"/>
    <property type="match status" value="1"/>
</dbReference>
<comment type="similarity">
    <text evidence="1">Belongs to the SIMIBI class G3E GTPase family. ArgK/MeaB subfamily.</text>
</comment>
<name>A0A9D5Q8I5_9BACT</name>
<evidence type="ECO:0000313" key="3">
    <source>
        <dbReference type="Proteomes" id="UP000649604"/>
    </source>
</evidence>
<dbReference type="InterPro" id="IPR027417">
    <property type="entry name" value="P-loop_NTPase"/>
</dbReference>
<gene>
    <name evidence="2" type="primary">meaB</name>
    <name evidence="2" type="ORF">GF339_20165</name>
</gene>
<keyword evidence="2" id="KW-0378">Hydrolase</keyword>
<dbReference type="NCBIfam" id="TIGR00750">
    <property type="entry name" value="lao"/>
    <property type="match status" value="1"/>
</dbReference>
<protein>
    <submittedName>
        <fullName evidence="2">Methylmalonyl Co-A mutase-associated GTPase MeaB</fullName>
        <ecNumber evidence="2">3.6.5.-</ecNumber>
    </submittedName>
</protein>
<reference evidence="2" key="1">
    <citation type="submission" date="2019-11" db="EMBL/GenBank/DDBJ databases">
        <title>Microbial mats filling the niche in hypersaline microbial mats.</title>
        <authorList>
            <person name="Wong H.L."/>
            <person name="Macleod F.I."/>
            <person name="White R.A. III"/>
            <person name="Burns B.P."/>
        </authorList>
    </citation>
    <scope>NUCLEOTIDE SEQUENCE</scope>
    <source>
        <strain evidence="2">Rbin_158</strain>
    </source>
</reference>
<dbReference type="InterPro" id="IPR005129">
    <property type="entry name" value="GTPase_ArgK"/>
</dbReference>
<evidence type="ECO:0000313" key="2">
    <source>
        <dbReference type="EMBL" id="MBD3326911.1"/>
    </source>
</evidence>
<dbReference type="Gene3D" id="1.20.5.170">
    <property type="match status" value="1"/>
</dbReference>
<dbReference type="CDD" id="cd03114">
    <property type="entry name" value="MMAA-like"/>
    <property type="match status" value="1"/>
</dbReference>
<dbReference type="GO" id="GO:0005525">
    <property type="term" value="F:GTP binding"/>
    <property type="evidence" value="ECO:0007669"/>
    <property type="project" value="InterPro"/>
</dbReference>
<dbReference type="Gene3D" id="3.40.50.300">
    <property type="entry name" value="P-loop containing nucleotide triphosphate hydrolases"/>
    <property type="match status" value="1"/>
</dbReference>
<proteinExistence type="inferred from homology"/>
<dbReference type="SUPFAM" id="SSF52540">
    <property type="entry name" value="P-loop containing nucleoside triphosphate hydrolases"/>
    <property type="match status" value="1"/>
</dbReference>